<gene>
    <name evidence="8" type="ORF">F4V44_07845</name>
</gene>
<dbReference type="InterPro" id="IPR005123">
    <property type="entry name" value="Oxoglu/Fe-dep_dioxygenase_dom"/>
</dbReference>
<dbReference type="PANTHER" id="PTHR10869">
    <property type="entry name" value="PROLYL 4-HYDROXYLASE ALPHA SUBUNIT"/>
    <property type="match status" value="1"/>
</dbReference>
<comment type="cofactor">
    <cofactor evidence="1">
        <name>L-ascorbate</name>
        <dbReference type="ChEBI" id="CHEBI:38290"/>
    </cofactor>
</comment>
<feature type="domain" description="Fe2OG dioxygenase" evidence="7">
    <location>
        <begin position="170"/>
        <end position="276"/>
    </location>
</feature>
<dbReference type="InterPro" id="IPR045054">
    <property type="entry name" value="P4HA-like"/>
</dbReference>
<evidence type="ECO:0000313" key="9">
    <source>
        <dbReference type="Proteomes" id="UP000326671"/>
    </source>
</evidence>
<dbReference type="PANTHER" id="PTHR10869:SF246">
    <property type="entry name" value="TRANSMEMBRANE PROLYL 4-HYDROXYLASE"/>
    <property type="match status" value="1"/>
</dbReference>
<keyword evidence="4 8" id="KW-0223">Dioxygenase</keyword>
<dbReference type="SMART" id="SM00702">
    <property type="entry name" value="P4Hc"/>
    <property type="match status" value="1"/>
</dbReference>
<evidence type="ECO:0000259" key="7">
    <source>
        <dbReference type="PROSITE" id="PS51471"/>
    </source>
</evidence>
<dbReference type="OrthoDB" id="269774at2"/>
<dbReference type="EMBL" id="VYKL01000015">
    <property type="protein sequence ID" value="KAA9025790.1"/>
    <property type="molecule type" value="Genomic_DNA"/>
</dbReference>
<proteinExistence type="predicted"/>
<comment type="caution">
    <text evidence="8">The sequence shown here is derived from an EMBL/GenBank/DDBJ whole genome shotgun (WGS) entry which is preliminary data.</text>
</comment>
<keyword evidence="3" id="KW-0847">Vitamin C</keyword>
<keyword evidence="6" id="KW-0408">Iron</keyword>
<evidence type="ECO:0000256" key="2">
    <source>
        <dbReference type="ARBA" id="ARBA00022723"/>
    </source>
</evidence>
<reference evidence="8 9" key="1">
    <citation type="submission" date="2019-09" db="EMBL/GenBank/DDBJ databases">
        <title>Whole genome sequences of isolates from the Mars Exploration Rovers.</title>
        <authorList>
            <person name="Seuylemezian A."/>
            <person name="Vaishampayan P."/>
        </authorList>
    </citation>
    <scope>NUCLEOTIDE SEQUENCE [LARGE SCALE GENOMIC DNA]</scope>
    <source>
        <strain evidence="8 9">MER_TA_151</strain>
    </source>
</reference>
<dbReference type="GO" id="GO:0031418">
    <property type="term" value="F:L-ascorbic acid binding"/>
    <property type="evidence" value="ECO:0007669"/>
    <property type="project" value="UniProtKB-KW"/>
</dbReference>
<keyword evidence="9" id="KW-1185">Reference proteome</keyword>
<dbReference type="InterPro" id="IPR006620">
    <property type="entry name" value="Pro_4_hyd_alph"/>
</dbReference>
<evidence type="ECO:0000256" key="4">
    <source>
        <dbReference type="ARBA" id="ARBA00022964"/>
    </source>
</evidence>
<evidence type="ECO:0000256" key="3">
    <source>
        <dbReference type="ARBA" id="ARBA00022896"/>
    </source>
</evidence>
<keyword evidence="5" id="KW-0560">Oxidoreductase</keyword>
<evidence type="ECO:0000256" key="6">
    <source>
        <dbReference type="ARBA" id="ARBA00023004"/>
    </source>
</evidence>
<dbReference type="Proteomes" id="UP000326671">
    <property type="component" value="Unassembled WGS sequence"/>
</dbReference>
<organism evidence="8 9">
    <name type="scientific">Niallia endozanthoxylica</name>
    <dbReference type="NCBI Taxonomy" id="2036016"/>
    <lineage>
        <taxon>Bacteria</taxon>
        <taxon>Bacillati</taxon>
        <taxon>Bacillota</taxon>
        <taxon>Bacilli</taxon>
        <taxon>Bacillales</taxon>
        <taxon>Bacillaceae</taxon>
        <taxon>Niallia</taxon>
    </lineage>
</organism>
<sequence length="281" mass="31984">MEKISRISNELKEWIEKTLNSGAAPELIVDAMIKKGFDARYSYTTIFRIIQNQPVQTINNQSPYTYELPPIAQKGKLIYTSNHNPIKVTMRMEKPFILCLDNLLSAQECDELIALSKNRLQRSQVIDAATGKKKTVPGRTSEGTEFMVLENKMISRIEKRIAELIDYPIDHGECLQVLHYNRGEEYKTHYDFFPQSKVASSKGGQRIATLLMYLNDVEAGGETLFPKLGLSVSPKKGSAIYFHYGNSKGQTDRLSSHSSTPVLTGEKWVATKWIRQRKIYE</sequence>
<dbReference type="InterPro" id="IPR044862">
    <property type="entry name" value="Pro_4_hyd_alph_FE2OG_OXY"/>
</dbReference>
<dbReference type="Pfam" id="PF13640">
    <property type="entry name" value="2OG-FeII_Oxy_3"/>
    <property type="match status" value="1"/>
</dbReference>
<dbReference type="GO" id="GO:0005506">
    <property type="term" value="F:iron ion binding"/>
    <property type="evidence" value="ECO:0007669"/>
    <property type="project" value="InterPro"/>
</dbReference>
<protein>
    <submittedName>
        <fullName evidence="8">2-oxoglutarate-dependent dioxygenase</fullName>
    </submittedName>
</protein>
<evidence type="ECO:0000256" key="1">
    <source>
        <dbReference type="ARBA" id="ARBA00001961"/>
    </source>
</evidence>
<evidence type="ECO:0000256" key="5">
    <source>
        <dbReference type="ARBA" id="ARBA00023002"/>
    </source>
</evidence>
<evidence type="ECO:0000313" key="8">
    <source>
        <dbReference type="EMBL" id="KAA9025790.1"/>
    </source>
</evidence>
<dbReference type="AlphaFoldDB" id="A0A5J5HT75"/>
<dbReference type="PROSITE" id="PS51471">
    <property type="entry name" value="FE2OG_OXY"/>
    <property type="match status" value="1"/>
</dbReference>
<accession>A0A5J5HT75</accession>
<dbReference type="RefSeq" id="WP_150439445.1">
    <property type="nucleotide sequence ID" value="NZ_VYKL01000015.1"/>
</dbReference>
<keyword evidence="2" id="KW-0479">Metal-binding</keyword>
<dbReference type="GO" id="GO:0004656">
    <property type="term" value="F:procollagen-proline 4-dioxygenase activity"/>
    <property type="evidence" value="ECO:0007669"/>
    <property type="project" value="TreeGrafter"/>
</dbReference>
<name>A0A5J5HT75_9BACI</name>
<dbReference type="Gene3D" id="2.60.120.620">
    <property type="entry name" value="q2cbj1_9rhob like domain"/>
    <property type="match status" value="1"/>
</dbReference>